<evidence type="ECO:0000313" key="7">
    <source>
        <dbReference type="Proteomes" id="UP000031278"/>
    </source>
</evidence>
<dbReference type="AlphaFoldDB" id="A0A0B9H647"/>
<dbReference type="InterPro" id="IPR018060">
    <property type="entry name" value="HTH_AraC"/>
</dbReference>
<dbReference type="InterPro" id="IPR020449">
    <property type="entry name" value="Tscrpt_reg_AraC-type_HTH"/>
</dbReference>
<dbReference type="PANTHER" id="PTHR43280">
    <property type="entry name" value="ARAC-FAMILY TRANSCRIPTIONAL REGULATOR"/>
    <property type="match status" value="1"/>
</dbReference>
<reference evidence="6 7" key="1">
    <citation type="submission" date="2014-12" db="EMBL/GenBank/DDBJ databases">
        <title>Genome sequencing of Photobacterium gaetbulicola AD005a.</title>
        <authorList>
            <person name="Adrian T.G.S."/>
            <person name="Chan K.G."/>
        </authorList>
    </citation>
    <scope>NUCLEOTIDE SEQUENCE [LARGE SCALE GENOMIC DNA]</scope>
    <source>
        <strain evidence="6 7">AD005a</strain>
    </source>
</reference>
<evidence type="ECO:0000313" key="6">
    <source>
        <dbReference type="EMBL" id="KHT64367.1"/>
    </source>
</evidence>
<keyword evidence="1" id="KW-0805">Transcription regulation</keyword>
<dbReference type="Proteomes" id="UP000031278">
    <property type="component" value="Unassembled WGS sequence"/>
</dbReference>
<dbReference type="PROSITE" id="PS01124">
    <property type="entry name" value="HTH_ARAC_FAMILY_2"/>
    <property type="match status" value="1"/>
</dbReference>
<dbReference type="InterPro" id="IPR009057">
    <property type="entry name" value="Homeodomain-like_sf"/>
</dbReference>
<dbReference type="Gene3D" id="2.60.120.10">
    <property type="entry name" value="Jelly Rolls"/>
    <property type="match status" value="1"/>
</dbReference>
<dbReference type="PANTHER" id="PTHR43280:SF28">
    <property type="entry name" value="HTH-TYPE TRANSCRIPTIONAL ACTIVATOR RHAS"/>
    <property type="match status" value="1"/>
</dbReference>
<dbReference type="Gene3D" id="1.10.10.60">
    <property type="entry name" value="Homeodomain-like"/>
    <property type="match status" value="2"/>
</dbReference>
<evidence type="ECO:0000256" key="1">
    <source>
        <dbReference type="ARBA" id="ARBA00023015"/>
    </source>
</evidence>
<sequence>MTILNIYQDKICVTITRKTLDRWLAMSNGLNRITEYMKDNNAEERGILDHQNSIDMSIFKDVGRTTIAFDKVVSKGKMISIRKHTRYIHYPAHTHDYVELCYVLNGKSDQFIEGQKLRLNKGDILFMGPGAVHEILPSSKDDIIINFIVHKKFFNYIFEFIDDSSSLSTFFIDAIFKNSTSKALIFDTLDKEPIEILLNQIIDLLTAKERFMEAKIKFLLGLLVIELIQDTPKVIDKNSYESRVLAHVISHIEQDLQQANLNTIAEKLNMKNYNLSKLIKKESGKTFNTLLRDIRFSKFCELIKVTNININELAIEVGFSNTSDFYRKFRTKFGISPREYRNMSDSSRIF</sequence>
<feature type="domain" description="HTH araC/xylS-type" evidence="5">
    <location>
        <begin position="242"/>
        <end position="343"/>
    </location>
</feature>
<name>A0A0B9H647_9GAMM</name>
<dbReference type="GO" id="GO:0003700">
    <property type="term" value="F:DNA-binding transcription factor activity"/>
    <property type="evidence" value="ECO:0007669"/>
    <property type="project" value="InterPro"/>
</dbReference>
<dbReference type="GO" id="GO:0043565">
    <property type="term" value="F:sequence-specific DNA binding"/>
    <property type="evidence" value="ECO:0007669"/>
    <property type="project" value="InterPro"/>
</dbReference>
<dbReference type="SUPFAM" id="SSF46689">
    <property type="entry name" value="Homeodomain-like"/>
    <property type="match status" value="1"/>
</dbReference>
<proteinExistence type="predicted"/>
<dbReference type="InterPro" id="IPR014710">
    <property type="entry name" value="RmlC-like_jellyroll"/>
</dbReference>
<protein>
    <recommendedName>
        <fullName evidence="5">HTH araC/xylS-type domain-containing protein</fullName>
    </recommendedName>
</protein>
<keyword evidence="4" id="KW-0804">Transcription</keyword>
<gene>
    <name evidence="6" type="ORF">RJ45_06510</name>
</gene>
<evidence type="ECO:0000259" key="5">
    <source>
        <dbReference type="PROSITE" id="PS01124"/>
    </source>
</evidence>
<dbReference type="PRINTS" id="PR00032">
    <property type="entry name" value="HTHARAC"/>
</dbReference>
<comment type="caution">
    <text evidence="6">The sequence shown here is derived from an EMBL/GenBank/DDBJ whole genome shotgun (WGS) entry which is preliminary data.</text>
</comment>
<dbReference type="SMART" id="SM00342">
    <property type="entry name" value="HTH_ARAC"/>
    <property type="match status" value="1"/>
</dbReference>
<dbReference type="Pfam" id="PF12833">
    <property type="entry name" value="HTH_18"/>
    <property type="match status" value="1"/>
</dbReference>
<evidence type="ECO:0000256" key="3">
    <source>
        <dbReference type="ARBA" id="ARBA00023159"/>
    </source>
</evidence>
<dbReference type="InterPro" id="IPR037923">
    <property type="entry name" value="HTH-like"/>
</dbReference>
<dbReference type="SUPFAM" id="SSF51215">
    <property type="entry name" value="Regulatory protein AraC"/>
    <property type="match status" value="1"/>
</dbReference>
<dbReference type="Pfam" id="PF02311">
    <property type="entry name" value="AraC_binding"/>
    <property type="match status" value="1"/>
</dbReference>
<dbReference type="InterPro" id="IPR003313">
    <property type="entry name" value="AraC-bd"/>
</dbReference>
<organism evidence="6 7">
    <name type="scientific">Photobacterium gaetbulicola</name>
    <dbReference type="NCBI Taxonomy" id="1295392"/>
    <lineage>
        <taxon>Bacteria</taxon>
        <taxon>Pseudomonadati</taxon>
        <taxon>Pseudomonadota</taxon>
        <taxon>Gammaproteobacteria</taxon>
        <taxon>Vibrionales</taxon>
        <taxon>Vibrionaceae</taxon>
        <taxon>Photobacterium</taxon>
    </lineage>
</organism>
<keyword evidence="2" id="KW-0238">DNA-binding</keyword>
<dbReference type="EMBL" id="JWLZ01000090">
    <property type="protein sequence ID" value="KHT64367.1"/>
    <property type="molecule type" value="Genomic_DNA"/>
</dbReference>
<accession>A0A0B9H647</accession>
<evidence type="ECO:0000256" key="2">
    <source>
        <dbReference type="ARBA" id="ARBA00023125"/>
    </source>
</evidence>
<keyword evidence="3" id="KW-0010">Activator</keyword>
<evidence type="ECO:0000256" key="4">
    <source>
        <dbReference type="ARBA" id="ARBA00023163"/>
    </source>
</evidence>